<dbReference type="KEGG" id="seds:AAY24_05935"/>
<dbReference type="Pfam" id="PF04290">
    <property type="entry name" value="DctQ"/>
    <property type="match status" value="1"/>
</dbReference>
<keyword evidence="4 9" id="KW-0997">Cell inner membrane</keyword>
<evidence type="ECO:0000256" key="8">
    <source>
        <dbReference type="ARBA" id="ARBA00038436"/>
    </source>
</evidence>
<feature type="transmembrane region" description="Helical" evidence="9">
    <location>
        <begin position="46"/>
        <end position="67"/>
    </location>
</feature>
<evidence type="ECO:0000256" key="1">
    <source>
        <dbReference type="ARBA" id="ARBA00004429"/>
    </source>
</evidence>
<keyword evidence="7 9" id="KW-0472">Membrane</keyword>
<comment type="subunit">
    <text evidence="9">The complex comprises the extracytoplasmic solute receptor protein and the two transmembrane proteins.</text>
</comment>
<keyword evidence="5 9" id="KW-0812">Transmembrane</keyword>
<comment type="subcellular location">
    <subcellularLocation>
        <location evidence="1 9">Cell inner membrane</location>
        <topology evidence="1 9">Multi-pass membrane protein</topology>
    </subcellularLocation>
</comment>
<evidence type="ECO:0000256" key="9">
    <source>
        <dbReference type="RuleBase" id="RU369079"/>
    </source>
</evidence>
<evidence type="ECO:0000313" key="11">
    <source>
        <dbReference type="EMBL" id="AKH19965.1"/>
    </source>
</evidence>
<evidence type="ECO:0000256" key="3">
    <source>
        <dbReference type="ARBA" id="ARBA00022475"/>
    </source>
</evidence>
<comment type="similarity">
    <text evidence="8 9">Belongs to the TRAP transporter small permease family.</text>
</comment>
<feature type="domain" description="Tripartite ATP-independent periplasmic transporters DctQ component" evidence="10">
    <location>
        <begin position="26"/>
        <end position="159"/>
    </location>
</feature>
<dbReference type="GO" id="GO:0005886">
    <property type="term" value="C:plasma membrane"/>
    <property type="evidence" value="ECO:0007669"/>
    <property type="project" value="UniProtKB-SubCell"/>
</dbReference>
<feature type="transmembrane region" description="Helical" evidence="9">
    <location>
        <begin position="20"/>
        <end position="40"/>
    </location>
</feature>
<protein>
    <recommendedName>
        <fullName evidence="9">TRAP transporter small permease protein</fullName>
    </recommendedName>
</protein>
<evidence type="ECO:0000259" key="10">
    <source>
        <dbReference type="Pfam" id="PF04290"/>
    </source>
</evidence>
<comment type="function">
    <text evidence="9">Part of the tripartite ATP-independent periplasmic (TRAP) transport system.</text>
</comment>
<feature type="transmembrane region" description="Helical" evidence="9">
    <location>
        <begin position="88"/>
        <end position="114"/>
    </location>
</feature>
<evidence type="ECO:0000256" key="7">
    <source>
        <dbReference type="ARBA" id="ARBA00023136"/>
    </source>
</evidence>
<dbReference type="PANTHER" id="PTHR35011">
    <property type="entry name" value="2,3-DIKETO-L-GULONATE TRAP TRANSPORTER SMALL PERMEASE PROTEIN YIAM"/>
    <property type="match status" value="1"/>
</dbReference>
<keyword evidence="6 9" id="KW-1133">Transmembrane helix</keyword>
<dbReference type="PANTHER" id="PTHR35011:SF4">
    <property type="entry name" value="SLL1102 PROTEIN"/>
    <property type="match status" value="1"/>
</dbReference>
<keyword evidence="2 9" id="KW-0813">Transport</keyword>
<name>A0A0F7JYJ8_9GAMM</name>
<reference evidence="11 12" key="1">
    <citation type="journal article" date="2015" name="Genome Announc.">
        <title>Complete Genome Sequence of Sedimenticola thiotaurini Strain SIP-G1, a Polyphosphate- and Polyhydroxyalkanoate-Accumulating Sulfur-Oxidizing Gammaproteobacterium Isolated from Salt Marsh Sediments.</title>
        <authorList>
            <person name="Flood B.E."/>
            <person name="Jones D.S."/>
            <person name="Bailey J.V."/>
        </authorList>
    </citation>
    <scope>NUCLEOTIDE SEQUENCE [LARGE SCALE GENOMIC DNA]</scope>
    <source>
        <strain evidence="11 12">SIP-G1</strain>
    </source>
</reference>
<evidence type="ECO:0000256" key="5">
    <source>
        <dbReference type="ARBA" id="ARBA00022692"/>
    </source>
</evidence>
<dbReference type="OrthoDB" id="8559033at2"/>
<evidence type="ECO:0000256" key="4">
    <source>
        <dbReference type="ARBA" id="ARBA00022519"/>
    </source>
</evidence>
<feature type="transmembrane region" description="Helical" evidence="9">
    <location>
        <begin position="134"/>
        <end position="153"/>
    </location>
</feature>
<evidence type="ECO:0000256" key="2">
    <source>
        <dbReference type="ARBA" id="ARBA00022448"/>
    </source>
</evidence>
<gene>
    <name evidence="11" type="ORF">AAY24_05935</name>
</gene>
<dbReference type="InterPro" id="IPR007387">
    <property type="entry name" value="TRAP_DctQ"/>
</dbReference>
<dbReference type="GO" id="GO:0022857">
    <property type="term" value="F:transmembrane transporter activity"/>
    <property type="evidence" value="ECO:0007669"/>
    <property type="project" value="UniProtKB-UniRule"/>
</dbReference>
<dbReference type="Proteomes" id="UP000034410">
    <property type="component" value="Chromosome"/>
</dbReference>
<proteinExistence type="inferred from homology"/>
<keyword evidence="3" id="KW-1003">Cell membrane</keyword>
<dbReference type="AlphaFoldDB" id="A0A0F7JYJ8"/>
<dbReference type="EMBL" id="CP011412">
    <property type="protein sequence ID" value="AKH19965.1"/>
    <property type="molecule type" value="Genomic_DNA"/>
</dbReference>
<keyword evidence="12" id="KW-1185">Reference proteome</keyword>
<sequence>MKATIALLELMPRWVGYASCLLLIPLILTTCYEVVARYLFGAPTIWSFEIGYMLTGTFFLLGSGLALQRGSHIRVDLFYHRLSLRKRAWLDLLFYALVVLPLVAWTTYALAGYFWSGLESGETTGASAWNPPVWPLRLVFVVGFSTLVLQLIAECLKRIDTLFGQPEKL</sequence>
<evidence type="ECO:0000313" key="12">
    <source>
        <dbReference type="Proteomes" id="UP000034410"/>
    </source>
</evidence>
<dbReference type="InterPro" id="IPR055348">
    <property type="entry name" value="DctQ"/>
</dbReference>
<organism evidence="11 12">
    <name type="scientific">Sedimenticola thiotaurini</name>
    <dbReference type="NCBI Taxonomy" id="1543721"/>
    <lineage>
        <taxon>Bacteria</taxon>
        <taxon>Pseudomonadati</taxon>
        <taxon>Pseudomonadota</taxon>
        <taxon>Gammaproteobacteria</taxon>
        <taxon>Chromatiales</taxon>
        <taxon>Sedimenticolaceae</taxon>
        <taxon>Sedimenticola</taxon>
    </lineage>
</organism>
<evidence type="ECO:0000256" key="6">
    <source>
        <dbReference type="ARBA" id="ARBA00022989"/>
    </source>
</evidence>
<accession>A0A0F7JYJ8</accession>